<keyword evidence="2" id="KW-0732">Signal</keyword>
<evidence type="ECO:0000256" key="1">
    <source>
        <dbReference type="SAM" id="MobiDB-lite"/>
    </source>
</evidence>
<sequence>MIRRHMIMSAAAATFALASCSGSDDPTPTPSPTATPTPTPTASPTYAVFPLTAAAEFGTINGSISYTGDPAGAVTLGAAATDATQNRVKLATSNAFDTATYVINEAGEESRFVKANATTQPVPTTTEFVFRTTDTATAGKFSQLEFLNNTISATTRTNDANLQLTNVSYANWWRGDSTTGAKRITTSVFGYQTIPTDMPPTGAQAYTSTIVGRLVDVTGGVTTVSRVGGTVTVSVNFSTGVVDISLNLNRTPEGGGATTAYGTFTAQGAIPTKESRFNASFAGSTTLSGTFVGAFFGSQAKEIGIAFSANGTVGGGSQRLAGVIVGKK</sequence>
<dbReference type="Gene3D" id="2.40.160.90">
    <property type="match status" value="1"/>
</dbReference>
<feature type="compositionally biased region" description="Pro residues" evidence="1">
    <location>
        <begin position="27"/>
        <end position="41"/>
    </location>
</feature>
<accession>A0ABU3N505</accession>
<dbReference type="EMBL" id="JALMLT010000003">
    <property type="protein sequence ID" value="MDT8759604.1"/>
    <property type="molecule type" value="Genomic_DNA"/>
</dbReference>
<name>A0ABU3N505_9SPHN</name>
<proteinExistence type="predicted"/>
<gene>
    <name evidence="3" type="ORF">MZO42_12935</name>
</gene>
<dbReference type="PROSITE" id="PS51257">
    <property type="entry name" value="PROKAR_LIPOPROTEIN"/>
    <property type="match status" value="1"/>
</dbReference>
<evidence type="ECO:0000256" key="2">
    <source>
        <dbReference type="SAM" id="SignalP"/>
    </source>
</evidence>
<comment type="caution">
    <text evidence="3">The sequence shown here is derived from an EMBL/GenBank/DDBJ whole genome shotgun (WGS) entry which is preliminary data.</text>
</comment>
<protein>
    <recommendedName>
        <fullName evidence="4">Transferrin-binding protein B C-lobe/N-lobe beta barrel domain-containing protein</fullName>
    </recommendedName>
</protein>
<reference evidence="3" key="1">
    <citation type="submission" date="2022-04" db="EMBL/GenBank/DDBJ databases">
        <title>Tomato heritable bacteria conferring resistance against bacterial wilt.</title>
        <authorList>
            <person name="Yin J."/>
        </authorList>
    </citation>
    <scope>NUCLEOTIDE SEQUENCE</scope>
    <source>
        <strain evidence="3">Cra20</strain>
    </source>
</reference>
<evidence type="ECO:0000313" key="3">
    <source>
        <dbReference type="EMBL" id="MDT8759604.1"/>
    </source>
</evidence>
<evidence type="ECO:0008006" key="4">
    <source>
        <dbReference type="Google" id="ProtNLM"/>
    </source>
</evidence>
<feature type="region of interest" description="Disordered" evidence="1">
    <location>
        <begin position="20"/>
        <end position="43"/>
    </location>
</feature>
<feature type="chain" id="PRO_5046118233" description="Transferrin-binding protein B C-lobe/N-lobe beta barrel domain-containing protein" evidence="2">
    <location>
        <begin position="19"/>
        <end position="328"/>
    </location>
</feature>
<dbReference type="SUPFAM" id="SSF56925">
    <property type="entry name" value="OMPA-like"/>
    <property type="match status" value="1"/>
</dbReference>
<organism evidence="3">
    <name type="scientific">Sphingomonas psychrotolerans</name>
    <dbReference type="NCBI Taxonomy" id="1327635"/>
    <lineage>
        <taxon>Bacteria</taxon>
        <taxon>Pseudomonadati</taxon>
        <taxon>Pseudomonadota</taxon>
        <taxon>Alphaproteobacteria</taxon>
        <taxon>Sphingomonadales</taxon>
        <taxon>Sphingomonadaceae</taxon>
        <taxon>Sphingomonas</taxon>
    </lineage>
</organism>
<dbReference type="InterPro" id="IPR011250">
    <property type="entry name" value="OMP/PagP_B-barrel"/>
</dbReference>
<feature type="signal peptide" evidence="2">
    <location>
        <begin position="1"/>
        <end position="18"/>
    </location>
</feature>